<proteinExistence type="predicted"/>
<reference evidence="1" key="1">
    <citation type="submission" date="2023-03" db="EMBL/GenBank/DDBJ databases">
        <title>Chromosome-level genomes of two armyworms, Mythimna separata and Mythimna loreyi, provide insights into the biosynthesis and reception of sex pheromones.</title>
        <authorList>
            <person name="Zhao H."/>
        </authorList>
    </citation>
    <scope>NUCLEOTIDE SEQUENCE</scope>
    <source>
        <strain evidence="1">BeijingLab</strain>
        <tissue evidence="1">Pupa</tissue>
    </source>
</reference>
<comment type="caution">
    <text evidence="1">The sequence shown here is derived from an EMBL/GenBank/DDBJ whole genome shotgun (WGS) entry which is preliminary data.</text>
</comment>
<organism evidence="1 2">
    <name type="scientific">Mythimna separata</name>
    <name type="common">Oriental armyworm</name>
    <name type="synonym">Pseudaletia separata</name>
    <dbReference type="NCBI Taxonomy" id="271217"/>
    <lineage>
        <taxon>Eukaryota</taxon>
        <taxon>Metazoa</taxon>
        <taxon>Ecdysozoa</taxon>
        <taxon>Arthropoda</taxon>
        <taxon>Hexapoda</taxon>
        <taxon>Insecta</taxon>
        <taxon>Pterygota</taxon>
        <taxon>Neoptera</taxon>
        <taxon>Endopterygota</taxon>
        <taxon>Lepidoptera</taxon>
        <taxon>Glossata</taxon>
        <taxon>Ditrysia</taxon>
        <taxon>Noctuoidea</taxon>
        <taxon>Noctuidae</taxon>
        <taxon>Noctuinae</taxon>
        <taxon>Hadenini</taxon>
        <taxon>Mythimna</taxon>
    </lineage>
</organism>
<dbReference type="AlphaFoldDB" id="A0AAD8DXV2"/>
<sequence>MGDEFKTFYYLLPSEVRLLPSPSLRLRQRYLSQSWAANPNANPARLKVSSLISNEPVNSYTRLFKHSHLIHNHNYLLPSYYSLSDVTATSFAVIPLQPQCLEPFTGDEFIRQSCPVQNILIILLSIAERSKATSFTVTPSSAVVL</sequence>
<evidence type="ECO:0000313" key="2">
    <source>
        <dbReference type="Proteomes" id="UP001231518"/>
    </source>
</evidence>
<dbReference type="Proteomes" id="UP001231518">
    <property type="component" value="Chromosome 9"/>
</dbReference>
<name>A0AAD8DXV2_MYTSE</name>
<dbReference type="EMBL" id="JARGEI010000006">
    <property type="protein sequence ID" value="KAJ8729831.1"/>
    <property type="molecule type" value="Genomic_DNA"/>
</dbReference>
<protein>
    <submittedName>
        <fullName evidence="1">Uncharacterized protein</fullName>
    </submittedName>
</protein>
<gene>
    <name evidence="1" type="ORF">PYW07_016869</name>
</gene>
<evidence type="ECO:0000313" key="1">
    <source>
        <dbReference type="EMBL" id="KAJ8729831.1"/>
    </source>
</evidence>
<accession>A0AAD8DXV2</accession>
<keyword evidence="2" id="KW-1185">Reference proteome</keyword>